<keyword evidence="1" id="KW-0696">RNA-directed RNA polymerase</keyword>
<keyword evidence="1" id="KW-0808">Transferase</keyword>
<dbReference type="GO" id="GO:0031380">
    <property type="term" value="C:nuclear RNA-directed RNA polymerase complex"/>
    <property type="evidence" value="ECO:0007669"/>
    <property type="project" value="TreeGrafter"/>
</dbReference>
<sequence>MDSDFPSRCGSSMSLASQGTSYSSLLGEDLSEVIANASFDEEYITSERQPAKIAVELGKRKRTEEHFYRSLGLDLGQPLSHYLHPAHSFRLSPFISRLPWGAQWEIARQLCAIGTNATAAPEVAKLVRSKCRTAEKLDAFTAMYAQERAARLPWDELDHEESVLTSSPYGGLGCNADEDFCAGHPDCLSEQCPRQPRDCSLLDFITWHNNLILNDGQTMVKWAARFALGTSNSVPGVRLEPDNIRFVDDIVCDGYSGKGKVPSEMIMTDGCGFANRALLQSLQAKFRWPIEPTAVQIRIGGAKGLLLLHLDRVADHDGSSEVPTIWLRPSQTKIKHSHLPLSQCLLPKESDPAILTVDVLRASRLTSPARLSVETIINLAENGVPFKVFVTLLTESMRTKAESFLQFDGPDGDLLLWANVAREGGVISARLAREVAGAARAHGYTFEDATEEDGDDDDLEQLDKALQERSTAWWRTKLAAKLKEVAKKSIRSFATRFRIVVPMSCSAFIVPDPYGVLGPNEVHIRSLVAISWTKKAGRLISFSERSWLHAILARSRPTYKSMTGGGDYDGDTMEIRRGASERQHSLVKNTETVAEFLTRVPESAPAETQMYELQKYLLGALQDTSIVGTYSTWWENTIYKLGYAHEQTIFLAYMFCAVLDGSKTGVSVDRRTLESHRKQYAHRPPSWKETSEELKRKCFLESNEPNLKRSKELPRFIMDELRNVVERESSNLLSNIEKKLGIKAVLDAHLAARGLMRSSALSSWLGSMAMGL</sequence>
<proteinExistence type="inferred from homology"/>
<dbReference type="EC" id="2.7.7.48" evidence="1"/>
<dbReference type="PANTHER" id="PTHR23079:SF55">
    <property type="entry name" value="RNA-DIRECTED RNA POLYMERASE"/>
    <property type="match status" value="1"/>
</dbReference>
<dbReference type="GO" id="GO:0003723">
    <property type="term" value="F:RNA binding"/>
    <property type="evidence" value="ECO:0007669"/>
    <property type="project" value="UniProtKB-KW"/>
</dbReference>
<name>A0A1C7MLQ4_GRIFR</name>
<dbReference type="EMBL" id="LUGG01000002">
    <property type="protein sequence ID" value="OBZ77597.1"/>
    <property type="molecule type" value="Genomic_DNA"/>
</dbReference>
<evidence type="ECO:0000313" key="3">
    <source>
        <dbReference type="EMBL" id="OBZ77597.1"/>
    </source>
</evidence>
<evidence type="ECO:0000256" key="1">
    <source>
        <dbReference type="RuleBase" id="RU363098"/>
    </source>
</evidence>
<dbReference type="PANTHER" id="PTHR23079">
    <property type="entry name" value="RNA-DEPENDENT RNA POLYMERASE"/>
    <property type="match status" value="1"/>
</dbReference>
<dbReference type="STRING" id="5627.A0A1C7MLQ4"/>
<keyword evidence="1" id="KW-0694">RNA-binding</keyword>
<feature type="domain" description="RDRP core" evidence="2">
    <location>
        <begin position="560"/>
        <end position="694"/>
    </location>
</feature>
<protein>
    <recommendedName>
        <fullName evidence="1">RNA-dependent RNA polymerase</fullName>
        <ecNumber evidence="1">2.7.7.48</ecNumber>
    </recommendedName>
</protein>
<dbReference type="GO" id="GO:0030422">
    <property type="term" value="P:siRNA processing"/>
    <property type="evidence" value="ECO:0007669"/>
    <property type="project" value="TreeGrafter"/>
</dbReference>
<reference evidence="3 4" key="1">
    <citation type="submission" date="2016-03" db="EMBL/GenBank/DDBJ databases">
        <title>Whole genome sequencing of Grifola frondosa 9006-11.</title>
        <authorList>
            <person name="Min B."/>
            <person name="Park H."/>
            <person name="Kim J.-G."/>
            <person name="Cho H."/>
            <person name="Oh Y.-L."/>
            <person name="Kong W.-S."/>
            <person name="Choi I.-G."/>
        </authorList>
    </citation>
    <scope>NUCLEOTIDE SEQUENCE [LARGE SCALE GENOMIC DNA]</scope>
    <source>
        <strain evidence="3 4">9006-11</strain>
    </source>
</reference>
<keyword evidence="1" id="KW-0548">Nucleotidyltransferase</keyword>
<comment type="caution">
    <text evidence="3">The sequence shown here is derived from an EMBL/GenBank/DDBJ whole genome shotgun (WGS) entry which is preliminary data.</text>
</comment>
<evidence type="ECO:0000259" key="2">
    <source>
        <dbReference type="Pfam" id="PF05183"/>
    </source>
</evidence>
<keyword evidence="4" id="KW-1185">Reference proteome</keyword>
<dbReference type="OMA" id="QWELARY"/>
<feature type="domain" description="RDRP core" evidence="2">
    <location>
        <begin position="197"/>
        <end position="526"/>
    </location>
</feature>
<dbReference type="OrthoDB" id="10055769at2759"/>
<dbReference type="AlphaFoldDB" id="A0A1C7MLQ4"/>
<dbReference type="Proteomes" id="UP000092993">
    <property type="component" value="Unassembled WGS sequence"/>
</dbReference>
<organism evidence="3 4">
    <name type="scientific">Grifola frondosa</name>
    <name type="common">Maitake</name>
    <name type="synonym">Polyporus frondosus</name>
    <dbReference type="NCBI Taxonomy" id="5627"/>
    <lineage>
        <taxon>Eukaryota</taxon>
        <taxon>Fungi</taxon>
        <taxon>Dikarya</taxon>
        <taxon>Basidiomycota</taxon>
        <taxon>Agaricomycotina</taxon>
        <taxon>Agaricomycetes</taxon>
        <taxon>Polyporales</taxon>
        <taxon>Grifolaceae</taxon>
        <taxon>Grifola</taxon>
    </lineage>
</organism>
<dbReference type="InterPro" id="IPR007855">
    <property type="entry name" value="RDRP"/>
</dbReference>
<accession>A0A1C7MLQ4</accession>
<evidence type="ECO:0000313" key="4">
    <source>
        <dbReference type="Proteomes" id="UP000092993"/>
    </source>
</evidence>
<dbReference type="InterPro" id="IPR057596">
    <property type="entry name" value="RDRP_core"/>
</dbReference>
<comment type="similarity">
    <text evidence="1">Belongs to the RdRP family.</text>
</comment>
<comment type="catalytic activity">
    <reaction evidence="1">
        <text>RNA(n) + a ribonucleoside 5'-triphosphate = RNA(n+1) + diphosphate</text>
        <dbReference type="Rhea" id="RHEA:21248"/>
        <dbReference type="Rhea" id="RHEA-COMP:14527"/>
        <dbReference type="Rhea" id="RHEA-COMP:17342"/>
        <dbReference type="ChEBI" id="CHEBI:33019"/>
        <dbReference type="ChEBI" id="CHEBI:61557"/>
        <dbReference type="ChEBI" id="CHEBI:140395"/>
        <dbReference type="EC" id="2.7.7.48"/>
    </reaction>
</comment>
<gene>
    <name evidence="3" type="ORF">A0H81_02409</name>
</gene>
<dbReference type="Pfam" id="PF05183">
    <property type="entry name" value="RdRP"/>
    <property type="match status" value="2"/>
</dbReference>
<dbReference type="GO" id="GO:0003968">
    <property type="term" value="F:RNA-directed RNA polymerase activity"/>
    <property type="evidence" value="ECO:0007669"/>
    <property type="project" value="UniProtKB-KW"/>
</dbReference>